<dbReference type="PANTHER" id="PTHR38011">
    <property type="entry name" value="DIHYDROFOLATE REDUCTASE FAMILY PROTEIN (AFU_ORTHOLOGUE AFUA_8G06820)"/>
    <property type="match status" value="1"/>
</dbReference>
<protein>
    <submittedName>
        <fullName evidence="2">Dihydrofolate reductase</fullName>
    </submittedName>
</protein>
<dbReference type="OrthoDB" id="3820697at2"/>
<dbReference type="InterPro" id="IPR050765">
    <property type="entry name" value="Riboflavin_Biosynth_HTPR"/>
</dbReference>
<proteinExistence type="predicted"/>
<sequence length="200" mass="21288">MTKVMTGATMSLDGYIADASHGGFEYLFQWYDNGDVETPTANPDMTMRTSAASAEHLRELNERTGALVVGRRLFDMTNGWGGRHPMDVPVVVVTHSVPEGWEREGDSFVFVTDGIESAIDRAKALAGDKQVGVNGGSIATQVIEAGLLDEVHVDLVPVLLGDGIPLFSGLKIAPVQLAGPTKVVQGNGVTHLAYQVRKAA</sequence>
<dbReference type="GO" id="GO:0009231">
    <property type="term" value="P:riboflavin biosynthetic process"/>
    <property type="evidence" value="ECO:0007669"/>
    <property type="project" value="InterPro"/>
</dbReference>
<dbReference type="Proteomes" id="UP000198765">
    <property type="component" value="Chromosome I"/>
</dbReference>
<name>A0A1A9A6V1_9ACTN</name>
<dbReference type="InterPro" id="IPR002734">
    <property type="entry name" value="RibDG_C"/>
</dbReference>
<dbReference type="Pfam" id="PF01872">
    <property type="entry name" value="RibD_C"/>
    <property type="match status" value="1"/>
</dbReference>
<evidence type="ECO:0000259" key="1">
    <source>
        <dbReference type="Pfam" id="PF01872"/>
    </source>
</evidence>
<gene>
    <name evidence="2" type="ORF">GA0070621_4211</name>
</gene>
<dbReference type="PANTHER" id="PTHR38011:SF12">
    <property type="entry name" value="BIFUNCTIONAL DEAMINASE-REDUCTASE DOMAIN PROTEIN"/>
    <property type="match status" value="1"/>
</dbReference>
<feature type="domain" description="Bacterial bifunctional deaminase-reductase C-terminal" evidence="1">
    <location>
        <begin position="3"/>
        <end position="175"/>
    </location>
</feature>
<evidence type="ECO:0000313" key="3">
    <source>
        <dbReference type="Proteomes" id="UP000198765"/>
    </source>
</evidence>
<dbReference type="SUPFAM" id="SSF53597">
    <property type="entry name" value="Dihydrofolate reductase-like"/>
    <property type="match status" value="1"/>
</dbReference>
<accession>A0A1A9A6V1</accession>
<dbReference type="GO" id="GO:0008703">
    <property type="term" value="F:5-amino-6-(5-phosphoribosylamino)uracil reductase activity"/>
    <property type="evidence" value="ECO:0007669"/>
    <property type="project" value="InterPro"/>
</dbReference>
<keyword evidence="3" id="KW-1185">Reference proteome</keyword>
<dbReference type="PATRIC" id="fig|299146.4.peg.4357"/>
<dbReference type="AlphaFoldDB" id="A0A1A9A6V1"/>
<dbReference type="InterPro" id="IPR024072">
    <property type="entry name" value="DHFR-like_dom_sf"/>
</dbReference>
<dbReference type="RefSeq" id="WP_091198504.1">
    <property type="nucleotide sequence ID" value="NZ_LT594324.1"/>
</dbReference>
<dbReference type="EMBL" id="LT594324">
    <property type="protein sequence ID" value="SBT51843.1"/>
    <property type="molecule type" value="Genomic_DNA"/>
</dbReference>
<evidence type="ECO:0000313" key="2">
    <source>
        <dbReference type="EMBL" id="SBT51843.1"/>
    </source>
</evidence>
<dbReference type="Gene3D" id="3.40.430.10">
    <property type="entry name" value="Dihydrofolate Reductase, subunit A"/>
    <property type="match status" value="1"/>
</dbReference>
<reference evidence="2 3" key="1">
    <citation type="submission" date="2016-06" db="EMBL/GenBank/DDBJ databases">
        <authorList>
            <person name="Kjaerup R.B."/>
            <person name="Dalgaard T.S."/>
            <person name="Juul-Madsen H.R."/>
        </authorList>
    </citation>
    <scope>NUCLEOTIDE SEQUENCE [LARGE SCALE GENOMIC DNA]</scope>
    <source>
        <strain evidence="2 3">DSM 45248</strain>
    </source>
</reference>
<organism evidence="2 3">
    <name type="scientific">Micromonospora narathiwatensis</name>
    <dbReference type="NCBI Taxonomy" id="299146"/>
    <lineage>
        <taxon>Bacteria</taxon>
        <taxon>Bacillati</taxon>
        <taxon>Actinomycetota</taxon>
        <taxon>Actinomycetes</taxon>
        <taxon>Micromonosporales</taxon>
        <taxon>Micromonosporaceae</taxon>
        <taxon>Micromonospora</taxon>
    </lineage>
</organism>